<evidence type="ECO:0000313" key="3">
    <source>
        <dbReference type="Proteomes" id="UP001165190"/>
    </source>
</evidence>
<dbReference type="GO" id="GO:0003824">
    <property type="term" value="F:catalytic activity"/>
    <property type="evidence" value="ECO:0007669"/>
    <property type="project" value="InterPro"/>
</dbReference>
<dbReference type="OrthoDB" id="1744226at2759"/>
<dbReference type="Pfam" id="PF03372">
    <property type="entry name" value="Exo_endo_phos"/>
    <property type="match status" value="1"/>
</dbReference>
<dbReference type="SUPFAM" id="SSF56219">
    <property type="entry name" value="DNase I-like"/>
    <property type="match status" value="1"/>
</dbReference>
<dbReference type="PANTHER" id="PTHR33710">
    <property type="entry name" value="BNAC02G09200D PROTEIN"/>
    <property type="match status" value="1"/>
</dbReference>
<gene>
    <name evidence="2" type="ORF">HRI_002380600</name>
</gene>
<dbReference type="Gene3D" id="3.60.10.10">
    <property type="entry name" value="Endonuclease/exonuclease/phosphatase"/>
    <property type="match status" value="1"/>
</dbReference>
<accession>A0A9W7I2T7</accession>
<dbReference type="InterPro" id="IPR036691">
    <property type="entry name" value="Endo/exonu/phosph_ase_sf"/>
</dbReference>
<dbReference type="AlphaFoldDB" id="A0A9W7I2T7"/>
<reference evidence="2" key="1">
    <citation type="submission" date="2023-05" db="EMBL/GenBank/DDBJ databases">
        <title>Genome and transcriptome analyses reveal genes involved in the formation of fine ridges on petal epidermal cells in Hibiscus trionum.</title>
        <authorList>
            <person name="Koshimizu S."/>
            <person name="Masuda S."/>
            <person name="Ishii T."/>
            <person name="Shirasu K."/>
            <person name="Hoshino A."/>
            <person name="Arita M."/>
        </authorList>
    </citation>
    <scope>NUCLEOTIDE SEQUENCE</scope>
    <source>
        <strain evidence="2">Hamamatsu line</strain>
    </source>
</reference>
<comment type="caution">
    <text evidence="2">The sequence shown here is derived from an EMBL/GenBank/DDBJ whole genome shotgun (WGS) entry which is preliminary data.</text>
</comment>
<dbReference type="InterPro" id="IPR005135">
    <property type="entry name" value="Endo/exonuclease/phosphatase"/>
</dbReference>
<dbReference type="Proteomes" id="UP001165190">
    <property type="component" value="Unassembled WGS sequence"/>
</dbReference>
<dbReference type="EMBL" id="BSYR01000022">
    <property type="protein sequence ID" value="GMI87113.1"/>
    <property type="molecule type" value="Genomic_DNA"/>
</dbReference>
<proteinExistence type="predicted"/>
<protein>
    <recommendedName>
        <fullName evidence="1">Endonuclease/exonuclease/phosphatase domain-containing protein</fullName>
    </recommendedName>
</protein>
<evidence type="ECO:0000259" key="1">
    <source>
        <dbReference type="Pfam" id="PF03372"/>
    </source>
</evidence>
<evidence type="ECO:0000313" key="2">
    <source>
        <dbReference type="EMBL" id="GMI87113.1"/>
    </source>
</evidence>
<organism evidence="2 3">
    <name type="scientific">Hibiscus trionum</name>
    <name type="common">Flower of an hour</name>
    <dbReference type="NCBI Taxonomy" id="183268"/>
    <lineage>
        <taxon>Eukaryota</taxon>
        <taxon>Viridiplantae</taxon>
        <taxon>Streptophyta</taxon>
        <taxon>Embryophyta</taxon>
        <taxon>Tracheophyta</taxon>
        <taxon>Spermatophyta</taxon>
        <taxon>Magnoliopsida</taxon>
        <taxon>eudicotyledons</taxon>
        <taxon>Gunneridae</taxon>
        <taxon>Pentapetalae</taxon>
        <taxon>rosids</taxon>
        <taxon>malvids</taxon>
        <taxon>Malvales</taxon>
        <taxon>Malvaceae</taxon>
        <taxon>Malvoideae</taxon>
        <taxon>Hibiscus</taxon>
    </lineage>
</organism>
<keyword evidence="3" id="KW-1185">Reference proteome</keyword>
<feature type="domain" description="Endonuclease/exonuclease/phosphatase" evidence="1">
    <location>
        <begin position="10"/>
        <end position="231"/>
    </location>
</feature>
<sequence length="282" mass="31625">MSTLRNPCFASWNVRGLGWAEKRRAVKRLISKAKASLLFIQETKLENHKLWLLRRLWPGRSGGLEASPAEGSSGGLVTLWDSKVFEVESSNIQSRFILVTGTIKAMKFKCGFLNIYAPNSDADRKIFFEQISGILSNVSYPVMVAGDFNTVLSKEEKFGGCPSSNGMRAFAEFINSNRLVNIPMVGGIYTWARGNPISAASRIDRFLLHPDFVTAFPLLTQSLLPRSLSDHCPVVLKLGVSRGGRRPFKIFSHWMDNSDFSKMINKTIEDKEARELTVYCLH</sequence>
<dbReference type="PANTHER" id="PTHR33710:SF71">
    <property type="entry name" value="ENDONUCLEASE_EXONUCLEASE_PHOSPHATASE DOMAIN-CONTAINING PROTEIN"/>
    <property type="match status" value="1"/>
</dbReference>
<name>A0A9W7I2T7_HIBTR</name>